<dbReference type="InterPro" id="IPR036259">
    <property type="entry name" value="MFS_trans_sf"/>
</dbReference>
<evidence type="ECO:0000256" key="6">
    <source>
        <dbReference type="SAM" id="Phobius"/>
    </source>
</evidence>
<dbReference type="InterPro" id="IPR011701">
    <property type="entry name" value="MFS"/>
</dbReference>
<comment type="caution">
    <text evidence="8">The sequence shown here is derived from an EMBL/GenBank/DDBJ whole genome shotgun (WGS) entry which is preliminary data.</text>
</comment>
<dbReference type="SUPFAM" id="SSF103473">
    <property type="entry name" value="MFS general substrate transporter"/>
    <property type="match status" value="1"/>
</dbReference>
<feature type="transmembrane region" description="Helical" evidence="6">
    <location>
        <begin position="158"/>
        <end position="175"/>
    </location>
</feature>
<reference evidence="8 9" key="1">
    <citation type="submission" date="2018-05" db="EMBL/GenBank/DDBJ databases">
        <authorList>
            <person name="Goeker M."/>
            <person name="Huntemann M."/>
            <person name="Clum A."/>
            <person name="Pillay M."/>
            <person name="Palaniappan K."/>
            <person name="Varghese N."/>
            <person name="Mikhailova N."/>
            <person name="Stamatis D."/>
            <person name="Reddy T."/>
            <person name="Daum C."/>
            <person name="Shapiro N."/>
            <person name="Ivanova N."/>
            <person name="Kyrpides N."/>
            <person name="Woyke T."/>
        </authorList>
    </citation>
    <scope>NUCLEOTIDE SEQUENCE [LARGE SCALE GENOMIC DNA]</scope>
    <source>
        <strain evidence="8 9">DSM 26524</strain>
    </source>
</reference>
<keyword evidence="3 6" id="KW-0812">Transmembrane</keyword>
<dbReference type="AlphaFoldDB" id="A0AB73T316"/>
<evidence type="ECO:0000256" key="5">
    <source>
        <dbReference type="ARBA" id="ARBA00023136"/>
    </source>
</evidence>
<name>A0AB73T316_9FIRM</name>
<evidence type="ECO:0000256" key="3">
    <source>
        <dbReference type="ARBA" id="ARBA00022692"/>
    </source>
</evidence>
<dbReference type="PROSITE" id="PS50850">
    <property type="entry name" value="MFS"/>
    <property type="match status" value="1"/>
</dbReference>
<feature type="transmembrane region" description="Helical" evidence="6">
    <location>
        <begin position="403"/>
        <end position="425"/>
    </location>
</feature>
<feature type="transmembrane region" description="Helical" evidence="6">
    <location>
        <begin position="265"/>
        <end position="287"/>
    </location>
</feature>
<organism evidence="8 9">
    <name type="scientific">Murimonas intestini</name>
    <dbReference type="NCBI Taxonomy" id="1337051"/>
    <lineage>
        <taxon>Bacteria</taxon>
        <taxon>Bacillati</taxon>
        <taxon>Bacillota</taxon>
        <taxon>Clostridia</taxon>
        <taxon>Lachnospirales</taxon>
        <taxon>Lachnospiraceae</taxon>
        <taxon>Murimonas</taxon>
    </lineage>
</organism>
<dbReference type="InterPro" id="IPR052528">
    <property type="entry name" value="Sugar_transport-like"/>
</dbReference>
<feature type="transmembrane region" description="Helical" evidence="6">
    <location>
        <begin position="299"/>
        <end position="319"/>
    </location>
</feature>
<gene>
    <name evidence="8" type="ORF">C7383_107156</name>
</gene>
<comment type="subcellular location">
    <subcellularLocation>
        <location evidence="1">Cell membrane</location>
        <topology evidence="1">Multi-pass membrane protein</topology>
    </subcellularLocation>
</comment>
<feature type="transmembrane region" description="Helical" evidence="6">
    <location>
        <begin position="325"/>
        <end position="347"/>
    </location>
</feature>
<dbReference type="Gene3D" id="1.20.1250.20">
    <property type="entry name" value="MFS general substrate transporter like domains"/>
    <property type="match status" value="1"/>
</dbReference>
<proteinExistence type="predicted"/>
<dbReference type="PANTHER" id="PTHR23526">
    <property type="entry name" value="INTEGRAL MEMBRANE TRANSPORT PROTEIN-RELATED"/>
    <property type="match status" value="1"/>
</dbReference>
<dbReference type="EMBL" id="QGGY01000007">
    <property type="protein sequence ID" value="PWJ75149.1"/>
    <property type="molecule type" value="Genomic_DNA"/>
</dbReference>
<keyword evidence="4 6" id="KW-1133">Transmembrane helix</keyword>
<feature type="transmembrane region" description="Helical" evidence="6">
    <location>
        <begin position="181"/>
        <end position="204"/>
    </location>
</feature>
<accession>A0AB73T316</accession>
<sequence length="460" mass="51607">MRISNSRPFFLKHPDPGKRPLNCFLAQACLGTSFTYLTSGAFLSGLAILMGAGDVLVSYLSVIINICGVLILAFSTFLERIRSRKRLAIILTALSKIFTLCIVIIPAAAPAGKELALFIPSVIIAFTLQAQASVVLNQWMLGFVDEKKSGRYISLRQTLTLAVTVVLSMTGGRWMDYMGGRYMGFVIIFAAAGLMGLFEIIILARTPDSTVYQPQTVKCRPWDIIRLPLKDRRYLGFVAYISLFYLLLNISDSFTMVYMMKYLALPYQTVTMLSMIISLPQLFLLTIWGRISDRRGHQFVLNASVWLFAAETLFLSFASPKSWSLFIPLAFSAASVGNAGFVTAVFNRRYELMPRQNRIVYDNFYTAAVGLGFILGPMTGGLLRGWAESSPVLTDSIPFAGIRLLYLISTVGILLLQVLYLYGFARSPYNQFRFNKCLNMALRLRHTVYLLKEKLRCHFP</sequence>
<dbReference type="Pfam" id="PF07690">
    <property type="entry name" value="MFS_1"/>
    <property type="match status" value="1"/>
</dbReference>
<evidence type="ECO:0000256" key="4">
    <source>
        <dbReference type="ARBA" id="ARBA00022989"/>
    </source>
</evidence>
<evidence type="ECO:0000256" key="1">
    <source>
        <dbReference type="ARBA" id="ARBA00004651"/>
    </source>
</evidence>
<feature type="transmembrane region" description="Helical" evidence="6">
    <location>
        <begin position="21"/>
        <end position="50"/>
    </location>
</feature>
<evidence type="ECO:0000256" key="2">
    <source>
        <dbReference type="ARBA" id="ARBA00022448"/>
    </source>
</evidence>
<keyword evidence="9" id="KW-1185">Reference proteome</keyword>
<dbReference type="PANTHER" id="PTHR23526:SF2">
    <property type="entry name" value="MAJOR FACILITATOR SUPERFAMILY (MFS) PROFILE DOMAIN-CONTAINING PROTEIN"/>
    <property type="match status" value="1"/>
</dbReference>
<dbReference type="GO" id="GO:0005886">
    <property type="term" value="C:plasma membrane"/>
    <property type="evidence" value="ECO:0007669"/>
    <property type="project" value="UniProtKB-SubCell"/>
</dbReference>
<dbReference type="GO" id="GO:0022857">
    <property type="term" value="F:transmembrane transporter activity"/>
    <property type="evidence" value="ECO:0007669"/>
    <property type="project" value="InterPro"/>
</dbReference>
<evidence type="ECO:0000259" key="7">
    <source>
        <dbReference type="PROSITE" id="PS50850"/>
    </source>
</evidence>
<feature type="transmembrane region" description="Helical" evidence="6">
    <location>
        <begin position="115"/>
        <end position="137"/>
    </location>
</feature>
<evidence type="ECO:0000313" key="9">
    <source>
        <dbReference type="Proteomes" id="UP000245412"/>
    </source>
</evidence>
<feature type="transmembrane region" description="Helical" evidence="6">
    <location>
        <begin position="234"/>
        <end position="259"/>
    </location>
</feature>
<keyword evidence="5 6" id="KW-0472">Membrane</keyword>
<protein>
    <submittedName>
        <fullName evidence="8">MFS transporter</fullName>
    </submittedName>
</protein>
<feature type="transmembrane region" description="Helical" evidence="6">
    <location>
        <begin position="87"/>
        <end position="109"/>
    </location>
</feature>
<feature type="transmembrane region" description="Helical" evidence="6">
    <location>
        <begin position="56"/>
        <end position="75"/>
    </location>
</feature>
<dbReference type="Proteomes" id="UP000245412">
    <property type="component" value="Unassembled WGS sequence"/>
</dbReference>
<keyword evidence="2" id="KW-0813">Transport</keyword>
<feature type="domain" description="Major facilitator superfamily (MFS) profile" evidence="7">
    <location>
        <begin position="185"/>
        <end position="460"/>
    </location>
</feature>
<dbReference type="InterPro" id="IPR020846">
    <property type="entry name" value="MFS_dom"/>
</dbReference>
<evidence type="ECO:0000313" key="8">
    <source>
        <dbReference type="EMBL" id="PWJ75149.1"/>
    </source>
</evidence>
<feature type="transmembrane region" description="Helical" evidence="6">
    <location>
        <begin position="359"/>
        <end position="383"/>
    </location>
</feature>